<name>A0A3E0GXX1_9PSEU</name>
<keyword evidence="2" id="KW-1185">Reference proteome</keyword>
<dbReference type="EMBL" id="QUNO01000023">
    <property type="protein sequence ID" value="REH30694.1"/>
    <property type="molecule type" value="Genomic_DNA"/>
</dbReference>
<organism evidence="1 2">
    <name type="scientific">Kutzneria buriramensis</name>
    <dbReference type="NCBI Taxonomy" id="1045776"/>
    <lineage>
        <taxon>Bacteria</taxon>
        <taxon>Bacillati</taxon>
        <taxon>Actinomycetota</taxon>
        <taxon>Actinomycetes</taxon>
        <taxon>Pseudonocardiales</taxon>
        <taxon>Pseudonocardiaceae</taxon>
        <taxon>Kutzneria</taxon>
    </lineage>
</organism>
<dbReference type="Pfam" id="PF09481">
    <property type="entry name" value="CRISPR_Cse1"/>
    <property type="match status" value="1"/>
</dbReference>
<gene>
    <name evidence="1" type="ORF">BCF44_12352</name>
</gene>
<dbReference type="CDD" id="cd09729">
    <property type="entry name" value="Cse1_I-E"/>
    <property type="match status" value="1"/>
</dbReference>
<reference evidence="1 2" key="1">
    <citation type="submission" date="2018-08" db="EMBL/GenBank/DDBJ databases">
        <title>Genomic Encyclopedia of Archaeal and Bacterial Type Strains, Phase II (KMG-II): from individual species to whole genera.</title>
        <authorList>
            <person name="Goeker M."/>
        </authorList>
    </citation>
    <scope>NUCLEOTIDE SEQUENCE [LARGE SCALE GENOMIC DNA]</scope>
    <source>
        <strain evidence="1 2">DSM 45791</strain>
    </source>
</reference>
<evidence type="ECO:0000313" key="2">
    <source>
        <dbReference type="Proteomes" id="UP000256269"/>
    </source>
</evidence>
<dbReference type="Gene3D" id="1.10.132.100">
    <property type="match status" value="1"/>
</dbReference>
<dbReference type="InterPro" id="IPR013381">
    <property type="entry name" value="CRISPR-assoc_prot_Cse1"/>
</dbReference>
<proteinExistence type="predicted"/>
<dbReference type="Proteomes" id="UP000256269">
    <property type="component" value="Unassembled WGS sequence"/>
</dbReference>
<evidence type="ECO:0000313" key="1">
    <source>
        <dbReference type="EMBL" id="REH30694.1"/>
    </source>
</evidence>
<protein>
    <submittedName>
        <fullName evidence="1">CRISPR system Cascade subunit CasA</fullName>
    </submittedName>
</protein>
<dbReference type="AlphaFoldDB" id="A0A3E0GXX1"/>
<sequence length="524" mass="57814">MKFDLVTEPWIPVIDLDGIRREVSLAYAILGAHRLRRISAEAPPMTAALYRLVLAVMHRAYAPADNPAWSELWDKPRLEFAPLRRYLEPLRDRFDLLHPTRPFLQCPALAAKSPSSAAKLVPFRASGNNVTLFDHTTDSDSVRLSLAEAARWLIAAQAFDPGGMKTPFEKDKSSERAPCNYFGVVVVEGATLKETLLLNTHEYSPADGRPELTTLEDRPAWEEAEAPSPHPDQRVPRGWTDLLTWPARRILLSTSDHHGAAVVDKVVVTPGVRLRTELAMVELMAAFRQPTTNGKPKKDAPLLPIRLREVRGVWRHSVELLLAGGGGRQRPRLLDQIADLVEDGYIADDIVYTLRIFGQQLDKNNAVVESWAEEEVPAPVALLRADDDSLGGILGFAVKLADDVGEALRALERDHRAELRGAPTAGIDLAYWPQLPQPFSVFLRSLAAAHVGRGPQTDAVNAWAAAVRIAALTTANRWAEGSPRQGRNLVAAAKQHARFTGRLHTIVALFHAHTAAFITRENTA</sequence>
<dbReference type="OrthoDB" id="3187690at2"/>
<dbReference type="RefSeq" id="WP_116181042.1">
    <property type="nucleotide sequence ID" value="NZ_CP144375.1"/>
</dbReference>
<dbReference type="NCBIfam" id="TIGR02547">
    <property type="entry name" value="casA_cse1"/>
    <property type="match status" value="1"/>
</dbReference>
<accession>A0A3E0GXX1</accession>
<comment type="caution">
    <text evidence="1">The sequence shown here is derived from an EMBL/GenBank/DDBJ whole genome shotgun (WGS) entry which is preliminary data.</text>
</comment>